<evidence type="ECO:0000256" key="6">
    <source>
        <dbReference type="SAM" id="Phobius"/>
    </source>
</evidence>
<evidence type="ECO:0000256" key="2">
    <source>
        <dbReference type="ARBA" id="ARBA00022475"/>
    </source>
</evidence>
<feature type="transmembrane region" description="Helical" evidence="6">
    <location>
        <begin position="174"/>
        <end position="193"/>
    </location>
</feature>
<feature type="transmembrane region" description="Helical" evidence="6">
    <location>
        <begin position="343"/>
        <end position="365"/>
    </location>
</feature>
<keyword evidence="5 6" id="KW-0472">Membrane</keyword>
<keyword evidence="2" id="KW-1003">Cell membrane</keyword>
<dbReference type="InterPro" id="IPR050833">
    <property type="entry name" value="Poly_Biosynth_Transport"/>
</dbReference>
<evidence type="ECO:0000256" key="5">
    <source>
        <dbReference type="ARBA" id="ARBA00023136"/>
    </source>
</evidence>
<keyword evidence="4 6" id="KW-1133">Transmembrane helix</keyword>
<dbReference type="InterPro" id="IPR002797">
    <property type="entry name" value="Polysacc_synth"/>
</dbReference>
<feature type="transmembrane region" description="Helical" evidence="6">
    <location>
        <begin position="240"/>
        <end position="265"/>
    </location>
</feature>
<name>A0A369TCV3_9PROT</name>
<comment type="caution">
    <text evidence="7">The sequence shown here is derived from an EMBL/GenBank/DDBJ whole genome shotgun (WGS) entry which is preliminary data.</text>
</comment>
<feature type="transmembrane region" description="Helical" evidence="6">
    <location>
        <begin position="285"/>
        <end position="305"/>
    </location>
</feature>
<keyword evidence="3 6" id="KW-0812">Transmembrane</keyword>
<comment type="subcellular location">
    <subcellularLocation>
        <location evidence="1">Cell membrane</location>
        <topology evidence="1">Multi-pass membrane protein</topology>
    </subcellularLocation>
</comment>
<evidence type="ECO:0000256" key="4">
    <source>
        <dbReference type="ARBA" id="ARBA00022989"/>
    </source>
</evidence>
<gene>
    <name evidence="7" type="ORF">DRB17_05205</name>
</gene>
<feature type="transmembrane region" description="Helical" evidence="6">
    <location>
        <begin position="108"/>
        <end position="131"/>
    </location>
</feature>
<accession>A0A369TCV3</accession>
<feature type="transmembrane region" description="Helical" evidence="6">
    <location>
        <begin position="413"/>
        <end position="432"/>
    </location>
</feature>
<dbReference type="PANTHER" id="PTHR30250">
    <property type="entry name" value="PST FAMILY PREDICTED COLANIC ACID TRANSPORTER"/>
    <property type="match status" value="1"/>
</dbReference>
<sequence length="446" mass="47155">MANVTQALGDGLASLRSLRGHHLARRTAGAGGLRIARTGLTFAAAFLAARWLGPAEYGRYAVALSVLSLLAMFGALGLPQLLTRSVAVYEQRDAWGLRTGLARRTLQYVALLAIVLVPVAAIATLGGFLPWPPPRDSWLFFATACLVVPVVALRLMGAWLIGREQAMAGELADGVLRYLGVLLLIAGAIVLGIPADGFVALLLHGVALCTAAVLVALYLFRQERTLPHPVPRFETPRWLLAALPMMWTAGLTVVLRNTDIVMLGAMADTSAAGIYHVATRMAELMALPLGAAEAVLAPIVARLWVSRDRSRLQALVVRAARLLMVPAGLGFLVFAFAGDALLGIVGAGFAAGWLALTILVGANLARVACGSTALLLNMSGFERDTMWAVFFGTVANVALNFVLIPLYGLEGAAIATGGTMVMWNLLLARAVIRRLTINPTIFANPA</sequence>
<feature type="transmembrane region" description="Helical" evidence="6">
    <location>
        <begin position="317"/>
        <end position="337"/>
    </location>
</feature>
<organism evidence="7 8">
    <name type="scientific">Ferruginivarius sediminum</name>
    <dbReference type="NCBI Taxonomy" id="2661937"/>
    <lineage>
        <taxon>Bacteria</taxon>
        <taxon>Pseudomonadati</taxon>
        <taxon>Pseudomonadota</taxon>
        <taxon>Alphaproteobacteria</taxon>
        <taxon>Rhodospirillales</taxon>
        <taxon>Rhodospirillaceae</taxon>
        <taxon>Ferruginivarius</taxon>
    </lineage>
</organism>
<dbReference type="RefSeq" id="WP_114581114.1">
    <property type="nucleotide sequence ID" value="NZ_QPMH01000003.1"/>
</dbReference>
<evidence type="ECO:0000313" key="8">
    <source>
        <dbReference type="Proteomes" id="UP000253941"/>
    </source>
</evidence>
<evidence type="ECO:0000256" key="1">
    <source>
        <dbReference type="ARBA" id="ARBA00004651"/>
    </source>
</evidence>
<feature type="transmembrane region" description="Helical" evidence="6">
    <location>
        <begin position="59"/>
        <end position="82"/>
    </location>
</feature>
<reference evidence="7 8" key="1">
    <citation type="submission" date="2018-07" db="EMBL/GenBank/DDBJ databases">
        <title>Venubactetium sediminum gen. nov., sp. nov., isolated from a marine solar saltern.</title>
        <authorList>
            <person name="Wang S."/>
        </authorList>
    </citation>
    <scope>NUCLEOTIDE SEQUENCE [LARGE SCALE GENOMIC DNA]</scope>
    <source>
        <strain evidence="7 8">WD2A32</strain>
    </source>
</reference>
<evidence type="ECO:0000256" key="3">
    <source>
        <dbReference type="ARBA" id="ARBA00022692"/>
    </source>
</evidence>
<feature type="transmembrane region" description="Helical" evidence="6">
    <location>
        <begin position="35"/>
        <end position="53"/>
    </location>
</feature>
<feature type="transmembrane region" description="Helical" evidence="6">
    <location>
        <begin position="199"/>
        <end position="220"/>
    </location>
</feature>
<feature type="transmembrane region" description="Helical" evidence="6">
    <location>
        <begin position="386"/>
        <end position="407"/>
    </location>
</feature>
<dbReference type="EMBL" id="QPMH01000003">
    <property type="protein sequence ID" value="RDD63163.1"/>
    <property type="molecule type" value="Genomic_DNA"/>
</dbReference>
<evidence type="ECO:0000313" key="7">
    <source>
        <dbReference type="EMBL" id="RDD63163.1"/>
    </source>
</evidence>
<feature type="transmembrane region" description="Helical" evidence="6">
    <location>
        <begin position="137"/>
        <end position="162"/>
    </location>
</feature>
<keyword evidence="8" id="KW-1185">Reference proteome</keyword>
<dbReference type="GO" id="GO:0005886">
    <property type="term" value="C:plasma membrane"/>
    <property type="evidence" value="ECO:0007669"/>
    <property type="project" value="UniProtKB-SubCell"/>
</dbReference>
<protein>
    <submittedName>
        <fullName evidence="7">Uncharacterized protein</fullName>
    </submittedName>
</protein>
<dbReference type="PANTHER" id="PTHR30250:SF11">
    <property type="entry name" value="O-ANTIGEN TRANSPORTER-RELATED"/>
    <property type="match status" value="1"/>
</dbReference>
<dbReference type="AlphaFoldDB" id="A0A369TCV3"/>
<proteinExistence type="predicted"/>
<dbReference type="Proteomes" id="UP000253941">
    <property type="component" value="Unassembled WGS sequence"/>
</dbReference>
<dbReference type="Pfam" id="PF01943">
    <property type="entry name" value="Polysacc_synt"/>
    <property type="match status" value="1"/>
</dbReference>